<dbReference type="SUPFAM" id="SSF47473">
    <property type="entry name" value="EF-hand"/>
    <property type="match status" value="1"/>
</dbReference>
<dbReference type="Gene3D" id="1.10.238.10">
    <property type="entry name" value="EF-hand"/>
    <property type="match status" value="2"/>
</dbReference>
<reference evidence="2" key="1">
    <citation type="submission" date="2020-10" db="EMBL/GenBank/DDBJ databases">
        <authorList>
            <person name="Gilroy R."/>
        </authorList>
    </citation>
    <scope>NUCLEOTIDE SEQUENCE</scope>
    <source>
        <strain evidence="2">6276</strain>
    </source>
</reference>
<feature type="domain" description="EF-hand" evidence="1">
    <location>
        <begin position="109"/>
        <end position="144"/>
    </location>
</feature>
<gene>
    <name evidence="2" type="ORF">IAC10_09120</name>
</gene>
<dbReference type="SMART" id="SM00054">
    <property type="entry name" value="EFh"/>
    <property type="match status" value="2"/>
</dbReference>
<dbReference type="InterPro" id="IPR011992">
    <property type="entry name" value="EF-hand-dom_pair"/>
</dbReference>
<organism evidence="2 3">
    <name type="scientific">Candidatus Scatousia excrementigallinarum</name>
    <dbReference type="NCBI Taxonomy" id="2840935"/>
    <lineage>
        <taxon>Bacteria</taxon>
        <taxon>Candidatus Scatousia</taxon>
    </lineage>
</organism>
<dbReference type="InterPro" id="IPR002048">
    <property type="entry name" value="EF_hand_dom"/>
</dbReference>
<feature type="domain" description="EF-hand" evidence="1">
    <location>
        <begin position="53"/>
        <end position="88"/>
    </location>
</feature>
<dbReference type="InterPro" id="IPR018247">
    <property type="entry name" value="EF_Hand_1_Ca_BS"/>
</dbReference>
<evidence type="ECO:0000259" key="1">
    <source>
        <dbReference type="PROSITE" id="PS50222"/>
    </source>
</evidence>
<dbReference type="PROSITE" id="PS00018">
    <property type="entry name" value="EF_HAND_1"/>
    <property type="match status" value="2"/>
</dbReference>
<evidence type="ECO:0000313" key="2">
    <source>
        <dbReference type="EMBL" id="HIS36771.1"/>
    </source>
</evidence>
<reference evidence="2" key="2">
    <citation type="journal article" date="2021" name="PeerJ">
        <title>Extensive microbial diversity within the chicken gut microbiome revealed by metagenomics and culture.</title>
        <authorList>
            <person name="Gilroy R."/>
            <person name="Ravi A."/>
            <person name="Getino M."/>
            <person name="Pursley I."/>
            <person name="Horton D.L."/>
            <person name="Alikhan N.F."/>
            <person name="Baker D."/>
            <person name="Gharbi K."/>
            <person name="Hall N."/>
            <person name="Watson M."/>
            <person name="Adriaenssens E.M."/>
            <person name="Foster-Nyarko E."/>
            <person name="Jarju S."/>
            <person name="Secka A."/>
            <person name="Antonio M."/>
            <person name="Oren A."/>
            <person name="Chaudhuri R.R."/>
            <person name="La Ragione R."/>
            <person name="Hildebrand F."/>
            <person name="Pallen M.J."/>
        </authorList>
    </citation>
    <scope>NUCLEOTIDE SEQUENCE</scope>
    <source>
        <strain evidence="2">6276</strain>
    </source>
</reference>
<dbReference type="CDD" id="cd00051">
    <property type="entry name" value="EFh"/>
    <property type="match status" value="1"/>
</dbReference>
<sequence length="187" mass="20424">MANYNGNSLLSGIYAGLTNTYSYLASKNPDGVTLDSINKARTDTTSNQYLNPTFASYLQTNFGSIDKDGDGIISSDEMSNLTNRMSAQGLTKEELTQMYASGASGLSTDTINNILEHFDEMDTNHDGRITSAEISAYSVNSARMEKEDEFNNKFATDMSVFYGSESSSTDGTYSMLSYKYKSSNSNS</sequence>
<dbReference type="AlphaFoldDB" id="A0A9D1JN89"/>
<proteinExistence type="predicted"/>
<comment type="caution">
    <text evidence="2">The sequence shown here is derived from an EMBL/GenBank/DDBJ whole genome shotgun (WGS) entry which is preliminary data.</text>
</comment>
<name>A0A9D1JN89_9BACT</name>
<dbReference type="Pfam" id="PF13202">
    <property type="entry name" value="EF-hand_5"/>
    <property type="match status" value="2"/>
</dbReference>
<dbReference type="EMBL" id="DVIU01000182">
    <property type="protein sequence ID" value="HIS36771.1"/>
    <property type="molecule type" value="Genomic_DNA"/>
</dbReference>
<dbReference type="PROSITE" id="PS50222">
    <property type="entry name" value="EF_HAND_2"/>
    <property type="match status" value="2"/>
</dbReference>
<accession>A0A9D1JN89</accession>
<protein>
    <submittedName>
        <fullName evidence="2">EF-hand domain-containing protein</fullName>
    </submittedName>
</protein>
<dbReference type="GO" id="GO:0005509">
    <property type="term" value="F:calcium ion binding"/>
    <property type="evidence" value="ECO:0007669"/>
    <property type="project" value="InterPro"/>
</dbReference>
<evidence type="ECO:0000313" key="3">
    <source>
        <dbReference type="Proteomes" id="UP000823928"/>
    </source>
</evidence>
<dbReference type="Proteomes" id="UP000823928">
    <property type="component" value="Unassembled WGS sequence"/>
</dbReference>